<dbReference type="PANTHER" id="PTHR43752">
    <property type="entry name" value="BNR/ASP-BOX REPEAT FAMILY PROTEIN"/>
    <property type="match status" value="1"/>
</dbReference>
<proteinExistence type="predicted"/>
<dbReference type="InterPro" id="IPR036278">
    <property type="entry name" value="Sialidase_sf"/>
</dbReference>
<dbReference type="SUPFAM" id="SSF50939">
    <property type="entry name" value="Sialidases"/>
    <property type="match status" value="1"/>
</dbReference>
<accession>A0A5C6B8L3</accession>
<keyword evidence="4" id="KW-1185">Reference proteome</keyword>
<evidence type="ECO:0000313" key="3">
    <source>
        <dbReference type="EMBL" id="TWU07982.1"/>
    </source>
</evidence>
<dbReference type="OrthoDB" id="9807193at2"/>
<dbReference type="InterPro" id="IPR002860">
    <property type="entry name" value="BNR_rpt"/>
</dbReference>
<dbReference type="EMBL" id="SJPN01000001">
    <property type="protein sequence ID" value="TWU07982.1"/>
    <property type="molecule type" value="Genomic_DNA"/>
</dbReference>
<evidence type="ECO:0000256" key="1">
    <source>
        <dbReference type="SAM" id="SignalP"/>
    </source>
</evidence>
<reference evidence="3 4" key="1">
    <citation type="submission" date="2019-02" db="EMBL/GenBank/DDBJ databases">
        <title>Deep-cultivation of Planctomycetes and their phenomic and genomic characterization uncovers novel biology.</title>
        <authorList>
            <person name="Wiegand S."/>
            <person name="Jogler M."/>
            <person name="Boedeker C."/>
            <person name="Pinto D."/>
            <person name="Vollmers J."/>
            <person name="Rivas-Marin E."/>
            <person name="Kohn T."/>
            <person name="Peeters S.H."/>
            <person name="Heuer A."/>
            <person name="Rast P."/>
            <person name="Oberbeckmann S."/>
            <person name="Bunk B."/>
            <person name="Jeske O."/>
            <person name="Meyerdierks A."/>
            <person name="Storesund J.E."/>
            <person name="Kallscheuer N."/>
            <person name="Luecker S."/>
            <person name="Lage O.M."/>
            <person name="Pohl T."/>
            <person name="Merkel B.J."/>
            <person name="Hornburger P."/>
            <person name="Mueller R.-W."/>
            <person name="Bruemmer F."/>
            <person name="Labrenz M."/>
            <person name="Spormann A.M."/>
            <person name="Op Den Camp H."/>
            <person name="Overmann J."/>
            <person name="Amann R."/>
            <person name="Jetten M.S.M."/>
            <person name="Mascher T."/>
            <person name="Medema M.H."/>
            <person name="Devos D.P."/>
            <person name="Kaster A.-K."/>
            <person name="Ovreas L."/>
            <person name="Rohde M."/>
            <person name="Galperin M.Y."/>
            <person name="Jogler C."/>
        </authorList>
    </citation>
    <scope>NUCLEOTIDE SEQUENCE [LARGE SCALE GENOMIC DNA]</scope>
    <source>
        <strain evidence="3 4">Pla52n</strain>
    </source>
</reference>
<dbReference type="Pfam" id="PF02012">
    <property type="entry name" value="BNR"/>
    <property type="match status" value="1"/>
</dbReference>
<evidence type="ECO:0000259" key="2">
    <source>
        <dbReference type="Pfam" id="PF13088"/>
    </source>
</evidence>
<dbReference type="InterPro" id="IPR011040">
    <property type="entry name" value="Sialidase"/>
</dbReference>
<feature type="domain" description="Sialidase" evidence="2">
    <location>
        <begin position="100"/>
        <end position="285"/>
    </location>
</feature>
<dbReference type="CDD" id="cd15482">
    <property type="entry name" value="Sialidase_non-viral"/>
    <property type="match status" value="1"/>
</dbReference>
<organism evidence="3 4">
    <name type="scientific">Stieleria varia</name>
    <dbReference type="NCBI Taxonomy" id="2528005"/>
    <lineage>
        <taxon>Bacteria</taxon>
        <taxon>Pseudomonadati</taxon>
        <taxon>Planctomycetota</taxon>
        <taxon>Planctomycetia</taxon>
        <taxon>Pirellulales</taxon>
        <taxon>Pirellulaceae</taxon>
        <taxon>Stieleria</taxon>
    </lineage>
</organism>
<feature type="signal peptide" evidence="1">
    <location>
        <begin position="1"/>
        <end position="20"/>
    </location>
</feature>
<dbReference type="Proteomes" id="UP000320176">
    <property type="component" value="Unassembled WGS sequence"/>
</dbReference>
<name>A0A5C6B8L3_9BACT</name>
<protein>
    <submittedName>
        <fullName evidence="3">BNR/Asp-box repeat protein</fullName>
    </submittedName>
</protein>
<sequence precursor="true">MKRPALVLTLLLSCVSLAHADGPDLPLLDLSEQTQRHVVIAAGTKDVYQGHPTTLLMPDGKTIFCVWCVNHGGSAGPMARSDDGGKTWTRMDDSLPEGYSKHQNCPSIYRMVDSNGQARLWVFSAALGTRSGPGMPSIMSEDDGKTWKEMPPLGFPCVMTFSSVVRLKDGRYLGLYHKGPEGKDRTPLKIYQTITDDGGLSWTDPQMVAAVEGKNPCEPFVFRSPDGTELCCLLRENTHTGRSLMMFSTDEGESWSDPIDTPWGLSGDRHMGVQTTDGRLVVAFRDMAPESPTRGHFVAWVGTYDDIKNNRPGQYRVKLLHSHASRVSDCGYPGMELLPDGTIVATTYIKYRPGPEKHSVVSTRFKLQDLETMQEASAK</sequence>
<keyword evidence="1" id="KW-0732">Signal</keyword>
<feature type="chain" id="PRO_5023046989" evidence="1">
    <location>
        <begin position="21"/>
        <end position="379"/>
    </location>
</feature>
<evidence type="ECO:0000313" key="4">
    <source>
        <dbReference type="Proteomes" id="UP000320176"/>
    </source>
</evidence>
<gene>
    <name evidence="3" type="ORF">Pla52n_05590</name>
</gene>
<dbReference type="AlphaFoldDB" id="A0A5C6B8L3"/>
<comment type="caution">
    <text evidence="3">The sequence shown here is derived from an EMBL/GenBank/DDBJ whole genome shotgun (WGS) entry which is preliminary data.</text>
</comment>
<dbReference type="Gene3D" id="2.120.10.10">
    <property type="match status" value="1"/>
</dbReference>
<dbReference type="PANTHER" id="PTHR43752:SF2">
    <property type="entry name" value="BNR_ASP-BOX REPEAT FAMILY PROTEIN"/>
    <property type="match status" value="1"/>
</dbReference>
<dbReference type="Pfam" id="PF13088">
    <property type="entry name" value="BNR_2"/>
    <property type="match status" value="1"/>
</dbReference>
<dbReference type="RefSeq" id="WP_146518103.1">
    <property type="nucleotide sequence ID" value="NZ_CP151726.1"/>
</dbReference>